<feature type="compositionally biased region" description="Acidic residues" evidence="1">
    <location>
        <begin position="68"/>
        <end position="78"/>
    </location>
</feature>
<feature type="region of interest" description="Disordered" evidence="1">
    <location>
        <begin position="68"/>
        <end position="118"/>
    </location>
</feature>
<evidence type="ECO:0000313" key="3">
    <source>
        <dbReference type="Proteomes" id="UP000041254"/>
    </source>
</evidence>
<gene>
    <name evidence="2" type="ORF">Vbra_3281</name>
</gene>
<proteinExistence type="predicted"/>
<reference evidence="2 3" key="1">
    <citation type="submission" date="2014-11" db="EMBL/GenBank/DDBJ databases">
        <authorList>
            <person name="Zhu J."/>
            <person name="Qi W."/>
            <person name="Song R."/>
        </authorList>
    </citation>
    <scope>NUCLEOTIDE SEQUENCE [LARGE SCALE GENOMIC DNA]</scope>
</reference>
<feature type="compositionally biased region" description="Low complexity" evidence="1">
    <location>
        <begin position="90"/>
        <end position="100"/>
    </location>
</feature>
<protein>
    <submittedName>
        <fullName evidence="2">Uncharacterized protein</fullName>
    </submittedName>
</protein>
<dbReference type="InParanoid" id="A0A0G4G894"/>
<feature type="region of interest" description="Disordered" evidence="1">
    <location>
        <begin position="1"/>
        <end position="24"/>
    </location>
</feature>
<dbReference type="EMBL" id="CDMY01000592">
    <property type="protein sequence ID" value="CEM25106.1"/>
    <property type="molecule type" value="Genomic_DNA"/>
</dbReference>
<feature type="compositionally biased region" description="Basic and acidic residues" evidence="1">
    <location>
        <begin position="102"/>
        <end position="118"/>
    </location>
</feature>
<evidence type="ECO:0000256" key="1">
    <source>
        <dbReference type="SAM" id="MobiDB-lite"/>
    </source>
</evidence>
<organism evidence="2 3">
    <name type="scientific">Vitrella brassicaformis (strain CCMP3155)</name>
    <dbReference type="NCBI Taxonomy" id="1169540"/>
    <lineage>
        <taxon>Eukaryota</taxon>
        <taxon>Sar</taxon>
        <taxon>Alveolata</taxon>
        <taxon>Colpodellida</taxon>
        <taxon>Vitrellaceae</taxon>
        <taxon>Vitrella</taxon>
    </lineage>
</organism>
<keyword evidence="3" id="KW-1185">Reference proteome</keyword>
<dbReference type="Proteomes" id="UP000041254">
    <property type="component" value="Unassembled WGS sequence"/>
</dbReference>
<accession>A0A0G4G894</accession>
<name>A0A0G4G894_VITBC</name>
<sequence length="118" mass="12681">MCIQGQSVPCARAAGEPPPFMQEGPVAAVPLSVGKRRDQEQCITGTPETLDDVTALLVGWEWIEEESSLGSYDDEDGYREEFRSGSVARQGGTAATADLQADQDRPLLDQESAADHTV</sequence>
<dbReference type="AlphaFoldDB" id="A0A0G4G894"/>
<evidence type="ECO:0000313" key="2">
    <source>
        <dbReference type="EMBL" id="CEM25106.1"/>
    </source>
</evidence>
<dbReference type="VEuPathDB" id="CryptoDB:Vbra_3281"/>